<feature type="transmembrane region" description="Helical" evidence="1">
    <location>
        <begin position="80"/>
        <end position="99"/>
    </location>
</feature>
<protein>
    <submittedName>
        <fullName evidence="2">Uncharacterized protein</fullName>
    </submittedName>
</protein>
<dbReference type="AlphaFoldDB" id="R0M0L1"/>
<evidence type="ECO:0000256" key="1">
    <source>
        <dbReference type="SAM" id="Phobius"/>
    </source>
</evidence>
<feature type="transmembrane region" description="Helical" evidence="1">
    <location>
        <begin position="25"/>
        <end position="43"/>
    </location>
</feature>
<accession>R0M0L1</accession>
<keyword evidence="1" id="KW-0812">Transmembrane</keyword>
<dbReference type="Proteomes" id="UP000296049">
    <property type="component" value="Unassembled WGS sequence"/>
</dbReference>
<proteinExistence type="predicted"/>
<keyword evidence="1" id="KW-0472">Membrane</keyword>
<organism evidence="2 3">
    <name type="scientific">Anas platyrhynchos</name>
    <name type="common">Mallard</name>
    <name type="synonym">Anas boschas</name>
    <dbReference type="NCBI Taxonomy" id="8839"/>
    <lineage>
        <taxon>Eukaryota</taxon>
        <taxon>Metazoa</taxon>
        <taxon>Chordata</taxon>
        <taxon>Craniata</taxon>
        <taxon>Vertebrata</taxon>
        <taxon>Euteleostomi</taxon>
        <taxon>Archelosauria</taxon>
        <taxon>Archosauria</taxon>
        <taxon>Dinosauria</taxon>
        <taxon>Saurischia</taxon>
        <taxon>Theropoda</taxon>
        <taxon>Coelurosauria</taxon>
        <taxon>Aves</taxon>
        <taxon>Neognathae</taxon>
        <taxon>Galloanserae</taxon>
        <taxon>Anseriformes</taxon>
        <taxon>Anatidae</taxon>
        <taxon>Anatinae</taxon>
        <taxon>Anas</taxon>
    </lineage>
</organism>
<gene>
    <name evidence="2" type="ORF">Anapl_02572</name>
</gene>
<dbReference type="EMBL" id="KB742513">
    <property type="protein sequence ID" value="EOB07645.1"/>
    <property type="molecule type" value="Genomic_DNA"/>
</dbReference>
<sequence>MTISTTTSILGTAGAIVCVLRNSYVFQALYALFGMLLFATDLTRTVAELESQPTTNKQVTKSKLESQPTKMQHSMDYAEAAQRLVISIAMIFFFTLLLVG</sequence>
<name>R0M0L1_ANAPL</name>
<evidence type="ECO:0000313" key="3">
    <source>
        <dbReference type="Proteomes" id="UP000296049"/>
    </source>
</evidence>
<reference evidence="3" key="1">
    <citation type="journal article" date="2013" name="Nat. Genet.">
        <title>The duck genome and transcriptome provide insight into an avian influenza virus reservoir species.</title>
        <authorList>
            <person name="Huang Y."/>
            <person name="Li Y."/>
            <person name="Burt D.W."/>
            <person name="Chen H."/>
            <person name="Zhang Y."/>
            <person name="Qian W."/>
            <person name="Kim H."/>
            <person name="Gan S."/>
            <person name="Zhao Y."/>
            <person name="Li J."/>
            <person name="Yi K."/>
            <person name="Feng H."/>
            <person name="Zhu P."/>
            <person name="Li B."/>
            <person name="Liu Q."/>
            <person name="Fairley S."/>
            <person name="Magor K.E."/>
            <person name="Du Z."/>
            <person name="Hu X."/>
            <person name="Goodman L."/>
            <person name="Tafer H."/>
            <person name="Vignal A."/>
            <person name="Lee T."/>
            <person name="Kim K.W."/>
            <person name="Sheng Z."/>
            <person name="An Y."/>
            <person name="Searle S."/>
            <person name="Herrero J."/>
            <person name="Groenen M.A."/>
            <person name="Crooijmans R.P."/>
            <person name="Faraut T."/>
            <person name="Cai Q."/>
            <person name="Webster R.G."/>
            <person name="Aldridge J.R."/>
            <person name="Warren W.C."/>
            <person name="Bartschat S."/>
            <person name="Kehr S."/>
            <person name="Marz M."/>
            <person name="Stadler P.F."/>
            <person name="Smith J."/>
            <person name="Kraus R.H."/>
            <person name="Zhao Y."/>
            <person name="Ren L."/>
            <person name="Fei J."/>
            <person name="Morisson M."/>
            <person name="Kaiser P."/>
            <person name="Griffin D.K."/>
            <person name="Rao M."/>
            <person name="Pitel F."/>
            <person name="Wang J."/>
            <person name="Li N."/>
        </authorList>
    </citation>
    <scope>NUCLEOTIDE SEQUENCE [LARGE SCALE GENOMIC DNA]</scope>
</reference>
<keyword evidence="1" id="KW-1133">Transmembrane helix</keyword>
<evidence type="ECO:0000313" key="2">
    <source>
        <dbReference type="EMBL" id="EOB07645.1"/>
    </source>
</evidence>
<keyword evidence="3" id="KW-1185">Reference proteome</keyword>